<feature type="transmembrane region" description="Helical" evidence="3">
    <location>
        <begin position="334"/>
        <end position="353"/>
    </location>
</feature>
<comment type="similarity">
    <text evidence="2">Belongs to the SecY/SEC61-alpha family.</text>
</comment>
<keyword evidence="3" id="KW-1133">Transmembrane helix</keyword>
<keyword evidence="3" id="KW-0472">Membrane</keyword>
<dbReference type="PRINTS" id="PR00303">
    <property type="entry name" value="SECYTRNLCASE"/>
</dbReference>
<dbReference type="InterPro" id="IPR023201">
    <property type="entry name" value="SecY_dom_sf"/>
</dbReference>
<feature type="transmembrane region" description="Helical" evidence="3">
    <location>
        <begin position="493"/>
        <end position="515"/>
    </location>
</feature>
<name>A0ABR2BH02_9ROSI</name>
<evidence type="ECO:0000256" key="3">
    <source>
        <dbReference type="SAM" id="Phobius"/>
    </source>
</evidence>
<feature type="transmembrane region" description="Helical" evidence="3">
    <location>
        <begin position="206"/>
        <end position="223"/>
    </location>
</feature>
<dbReference type="SUPFAM" id="SSF103491">
    <property type="entry name" value="Preprotein translocase SecY subunit"/>
    <property type="match status" value="1"/>
</dbReference>
<feature type="transmembrane region" description="Helical" evidence="3">
    <location>
        <begin position="374"/>
        <end position="407"/>
    </location>
</feature>
<proteinExistence type="inferred from homology"/>
<reference evidence="4 5" key="1">
    <citation type="journal article" date="2024" name="G3 (Bethesda)">
        <title>Genome assembly of Hibiscus sabdariffa L. provides insights into metabolisms of medicinal natural products.</title>
        <authorList>
            <person name="Kim T."/>
        </authorList>
    </citation>
    <scope>NUCLEOTIDE SEQUENCE [LARGE SCALE GENOMIC DNA]</scope>
    <source>
        <strain evidence="4">TK-2024</strain>
        <tissue evidence="4">Old leaves</tissue>
    </source>
</reference>
<evidence type="ECO:0000256" key="2">
    <source>
        <dbReference type="RuleBase" id="RU004349"/>
    </source>
</evidence>
<dbReference type="Proteomes" id="UP001472677">
    <property type="component" value="Unassembled WGS sequence"/>
</dbReference>
<dbReference type="InterPro" id="IPR002208">
    <property type="entry name" value="SecY/SEC61-alpha"/>
</dbReference>
<feature type="transmembrane region" description="Helical" evidence="3">
    <location>
        <begin position="427"/>
        <end position="448"/>
    </location>
</feature>
<feature type="transmembrane region" description="Helical" evidence="3">
    <location>
        <begin position="258"/>
        <end position="280"/>
    </location>
</feature>
<dbReference type="PANTHER" id="PTHR10906">
    <property type="entry name" value="SECY/SEC61-ALPHA FAMILY MEMBER"/>
    <property type="match status" value="1"/>
</dbReference>
<evidence type="ECO:0000313" key="5">
    <source>
        <dbReference type="Proteomes" id="UP001472677"/>
    </source>
</evidence>
<evidence type="ECO:0008006" key="6">
    <source>
        <dbReference type="Google" id="ProtNLM"/>
    </source>
</evidence>
<evidence type="ECO:0000256" key="1">
    <source>
        <dbReference type="ARBA" id="ARBA00004454"/>
    </source>
</evidence>
<protein>
    <recommendedName>
        <fullName evidence="6">Preprotein translocase subunit SCY2, chloroplastic</fullName>
    </recommendedName>
</protein>
<organism evidence="4 5">
    <name type="scientific">Hibiscus sabdariffa</name>
    <name type="common">roselle</name>
    <dbReference type="NCBI Taxonomy" id="183260"/>
    <lineage>
        <taxon>Eukaryota</taxon>
        <taxon>Viridiplantae</taxon>
        <taxon>Streptophyta</taxon>
        <taxon>Embryophyta</taxon>
        <taxon>Tracheophyta</taxon>
        <taxon>Spermatophyta</taxon>
        <taxon>Magnoliopsida</taxon>
        <taxon>eudicotyledons</taxon>
        <taxon>Gunneridae</taxon>
        <taxon>Pentapetalae</taxon>
        <taxon>rosids</taxon>
        <taxon>malvids</taxon>
        <taxon>Malvales</taxon>
        <taxon>Malvaceae</taxon>
        <taxon>Malvoideae</taxon>
        <taxon>Hibiscus</taxon>
    </lineage>
</organism>
<keyword evidence="3" id="KW-0812">Transmembrane</keyword>
<keyword evidence="5" id="KW-1185">Reference proteome</keyword>
<feature type="transmembrane region" description="Helical" evidence="3">
    <location>
        <begin position="535"/>
        <end position="555"/>
    </location>
</feature>
<comment type="subcellular location">
    <subcellularLocation>
        <location evidence="1">Plastid</location>
        <location evidence="1">Chloroplast thylakoid membrane</location>
        <topology evidence="1">Multi-pass membrane protein</topology>
    </subcellularLocation>
</comment>
<comment type="caution">
    <text evidence="4">The sequence shown here is derived from an EMBL/GenBank/DDBJ whole genome shotgun (WGS) entry which is preliminary data.</text>
</comment>
<feature type="transmembrane region" description="Helical" evidence="3">
    <location>
        <begin position="300"/>
        <end position="322"/>
    </location>
</feature>
<dbReference type="EMBL" id="JBBPBM010000120">
    <property type="protein sequence ID" value="KAK8506228.1"/>
    <property type="molecule type" value="Genomic_DNA"/>
</dbReference>
<dbReference type="Gene3D" id="1.10.3370.10">
    <property type="entry name" value="SecY subunit domain"/>
    <property type="match status" value="2"/>
</dbReference>
<dbReference type="Pfam" id="PF00344">
    <property type="entry name" value="SecY"/>
    <property type="match status" value="2"/>
</dbReference>
<accession>A0ABR2BH02</accession>
<evidence type="ECO:0000313" key="4">
    <source>
        <dbReference type="EMBL" id="KAK8506228.1"/>
    </source>
</evidence>
<gene>
    <name evidence="4" type="ORF">V6N12_074276</name>
</gene>
<sequence length="662" mass="74383">MHAMQPYRPTKARGSSFSARSHTLQATWSPLTPTVDFARSSQQLMDNGSNGSRLSTLQPYHLISKTSENSRWKCGLRPTFYHPLHTRYHRALKMKLVNSSRSHFVLPNRRFQSRAKRAWSSNSSDQLRSDYVNVETSSSESLNVEVVPSRSDDGADASNYNVVYNIETSRVRPKYFRNRFLNFVRLSSVLNNAAESFFKSEIRRRLFVTAVLLVISRVGYFIPLPGFDRRLIPQDYLSFVSGSVDDLGDFSAELKLSFFQLGISPQIIASIIMQVLCHLVPSLVKLRKEGLDGHEKIKSYIWWISLGFAILEAIIVACYSLPYSIYAASYRVKHVMVTAFLLVCGAMTVTWICDTISESGFDHVFLHFESDEVAYYCNVLSSAAFLFHCLCASGQGSSLIICVGILTGYTDTLYKMLTQLSDSAVSWWPYMLAVLGVFTVVTMWAVVVTEGCRKIKLQYYGFKLASATREGSPITEVEPYIPFNINPSGMQPVLTTTYLLAFPSIVASILGSPFWEHVKEILNPATSVGAEPWVYYSIYAFFVFLFNIFDIANLPKEIADYLNKMGARIPNIKPGKAAVEYLSKVQASTRFWGGLLLSVLATTSTILDHYLRGINEGFAIGFTSILIIAKFKQSTKAIWGVTFPKALCRCSPQEIENTVLFI</sequence>